<name>A0ABV8V4C0_9GAMM</name>
<sequence>MKHKKILIAALVFPLLCLVFLAGSKAYVSSIGKEFTLPVTGFDPRDLLSGHYIVYQIAFDIDDLCAENSEPEAVCLVEGGDHYASHSALACDYPLRGVCQYGRFQTGLERFYIPQSEAMRLDAAVRKGEGSIVLSVTPSGANVVKKLLVNGQSWQAEES</sequence>
<dbReference type="Proteomes" id="UP001595840">
    <property type="component" value="Unassembled WGS sequence"/>
</dbReference>
<dbReference type="RefSeq" id="WP_290259230.1">
    <property type="nucleotide sequence ID" value="NZ_JAUFQG010000004.1"/>
</dbReference>
<evidence type="ECO:0000313" key="1">
    <source>
        <dbReference type="EMBL" id="MFC4361998.1"/>
    </source>
</evidence>
<dbReference type="EMBL" id="JBHSCX010000005">
    <property type="protein sequence ID" value="MFC4361998.1"/>
    <property type="molecule type" value="Genomic_DNA"/>
</dbReference>
<comment type="caution">
    <text evidence="1">The sequence shown here is derived from an EMBL/GenBank/DDBJ whole genome shotgun (WGS) entry which is preliminary data.</text>
</comment>
<proteinExistence type="predicted"/>
<reference evidence="2" key="1">
    <citation type="journal article" date="2019" name="Int. J. Syst. Evol. Microbiol.">
        <title>The Global Catalogue of Microorganisms (GCM) 10K type strain sequencing project: providing services to taxonomists for standard genome sequencing and annotation.</title>
        <authorList>
            <consortium name="The Broad Institute Genomics Platform"/>
            <consortium name="The Broad Institute Genome Sequencing Center for Infectious Disease"/>
            <person name="Wu L."/>
            <person name="Ma J."/>
        </authorList>
    </citation>
    <scope>NUCLEOTIDE SEQUENCE [LARGE SCALE GENOMIC DNA]</scope>
    <source>
        <strain evidence="2">CECT 8570</strain>
    </source>
</reference>
<dbReference type="InterPro" id="IPR025833">
    <property type="entry name" value="GDYXXLXY"/>
</dbReference>
<evidence type="ECO:0000313" key="2">
    <source>
        <dbReference type="Proteomes" id="UP001595840"/>
    </source>
</evidence>
<accession>A0ABV8V4C0</accession>
<dbReference type="Pfam" id="PF14345">
    <property type="entry name" value="GDYXXLXY"/>
    <property type="match status" value="1"/>
</dbReference>
<keyword evidence="2" id="KW-1185">Reference proteome</keyword>
<gene>
    <name evidence="1" type="ORF">ACFOX3_06790</name>
</gene>
<protein>
    <submittedName>
        <fullName evidence="1">GDYXXLXY domain-containing protein</fullName>
    </submittedName>
</protein>
<organism evidence="1 2">
    <name type="scientific">Simiduia curdlanivorans</name>
    <dbReference type="NCBI Taxonomy" id="1492769"/>
    <lineage>
        <taxon>Bacteria</taxon>
        <taxon>Pseudomonadati</taxon>
        <taxon>Pseudomonadota</taxon>
        <taxon>Gammaproteobacteria</taxon>
        <taxon>Cellvibrionales</taxon>
        <taxon>Cellvibrionaceae</taxon>
        <taxon>Simiduia</taxon>
    </lineage>
</organism>